<dbReference type="PANTHER" id="PTHR45627:SF8">
    <property type="entry name" value="ADENYLATE CYCLASE TYPE 9"/>
    <property type="match status" value="1"/>
</dbReference>
<keyword evidence="9" id="KW-0460">Magnesium</keyword>
<evidence type="ECO:0000256" key="8">
    <source>
        <dbReference type="ARBA" id="ARBA00022840"/>
    </source>
</evidence>
<comment type="catalytic activity">
    <reaction evidence="2">
        <text>ATP = 3',5'-cyclic AMP + diphosphate</text>
        <dbReference type="Rhea" id="RHEA:15389"/>
        <dbReference type="ChEBI" id="CHEBI:30616"/>
        <dbReference type="ChEBI" id="CHEBI:33019"/>
        <dbReference type="ChEBI" id="CHEBI:58165"/>
        <dbReference type="EC" id="4.6.1.1"/>
    </reaction>
</comment>
<keyword evidence="11 14" id="KW-0472">Membrane</keyword>
<keyword evidence="7" id="KW-0547">Nucleotide-binding</keyword>
<evidence type="ECO:0000256" key="5">
    <source>
        <dbReference type="ARBA" id="ARBA00022692"/>
    </source>
</evidence>
<evidence type="ECO:0000259" key="15">
    <source>
        <dbReference type="PROSITE" id="PS50125"/>
    </source>
</evidence>
<dbReference type="FunFam" id="3.30.70.1230:FF:000008">
    <property type="entry name" value="Adenylate cyclase type 9"/>
    <property type="match status" value="1"/>
</dbReference>
<feature type="transmembrane region" description="Helical" evidence="14">
    <location>
        <begin position="241"/>
        <end position="263"/>
    </location>
</feature>
<evidence type="ECO:0000313" key="16">
    <source>
        <dbReference type="Proteomes" id="UP000887540"/>
    </source>
</evidence>
<dbReference type="CDD" id="cd07302">
    <property type="entry name" value="CHD"/>
    <property type="match status" value="1"/>
</dbReference>
<dbReference type="GO" id="GO:0007189">
    <property type="term" value="P:adenylate cyclase-activating G protein-coupled receptor signaling pathway"/>
    <property type="evidence" value="ECO:0007669"/>
    <property type="project" value="TreeGrafter"/>
</dbReference>
<dbReference type="Proteomes" id="UP000887540">
    <property type="component" value="Unplaced"/>
</dbReference>
<dbReference type="AlphaFoldDB" id="A0A914DHJ3"/>
<dbReference type="Gene3D" id="3.30.70.1230">
    <property type="entry name" value="Nucleotide cyclase"/>
    <property type="match status" value="1"/>
</dbReference>
<evidence type="ECO:0000256" key="3">
    <source>
        <dbReference type="ARBA" id="ARBA00004141"/>
    </source>
</evidence>
<protein>
    <recommendedName>
        <fullName evidence="4">adenylate cyclase</fullName>
        <ecNumber evidence="4">4.6.1.1</ecNumber>
    </recommendedName>
</protein>
<comment type="subcellular location">
    <subcellularLocation>
        <location evidence="3">Membrane</location>
        <topology evidence="3">Multi-pass membrane protein</topology>
    </subcellularLocation>
</comment>
<evidence type="ECO:0000313" key="17">
    <source>
        <dbReference type="WBParaSite" id="ACRNAN_scaffold2491.g16330.t2"/>
    </source>
</evidence>
<dbReference type="SMART" id="SM00044">
    <property type="entry name" value="CYCc"/>
    <property type="match status" value="1"/>
</dbReference>
<dbReference type="GO" id="GO:0046872">
    <property type="term" value="F:metal ion binding"/>
    <property type="evidence" value="ECO:0007669"/>
    <property type="project" value="UniProtKB-KW"/>
</dbReference>
<feature type="transmembrane region" description="Helical" evidence="14">
    <location>
        <begin position="304"/>
        <end position="328"/>
    </location>
</feature>
<organism evidence="16 17">
    <name type="scientific">Acrobeloides nanus</name>
    <dbReference type="NCBI Taxonomy" id="290746"/>
    <lineage>
        <taxon>Eukaryota</taxon>
        <taxon>Metazoa</taxon>
        <taxon>Ecdysozoa</taxon>
        <taxon>Nematoda</taxon>
        <taxon>Chromadorea</taxon>
        <taxon>Rhabditida</taxon>
        <taxon>Tylenchina</taxon>
        <taxon>Cephalobomorpha</taxon>
        <taxon>Cephaloboidea</taxon>
        <taxon>Cephalobidae</taxon>
        <taxon>Acrobeloides</taxon>
    </lineage>
</organism>
<accession>A0A914DHJ3</accession>
<reference evidence="17" key="1">
    <citation type="submission" date="2022-11" db="UniProtKB">
        <authorList>
            <consortium name="WormBaseParasite"/>
        </authorList>
    </citation>
    <scope>IDENTIFICATION</scope>
</reference>
<evidence type="ECO:0000256" key="13">
    <source>
        <dbReference type="SAM" id="MobiDB-lite"/>
    </source>
</evidence>
<keyword evidence="5 14" id="KW-0812">Transmembrane</keyword>
<evidence type="ECO:0000256" key="7">
    <source>
        <dbReference type="ARBA" id="ARBA00022741"/>
    </source>
</evidence>
<feature type="transmembrane region" description="Helical" evidence="14">
    <location>
        <begin position="269"/>
        <end position="292"/>
    </location>
</feature>
<feature type="transmembrane region" description="Helical" evidence="14">
    <location>
        <begin position="457"/>
        <end position="478"/>
    </location>
</feature>
<dbReference type="EC" id="4.6.1.1" evidence="4"/>
<feature type="compositionally biased region" description="Low complexity" evidence="13">
    <location>
        <begin position="101"/>
        <end position="117"/>
    </location>
</feature>
<evidence type="ECO:0000256" key="14">
    <source>
        <dbReference type="SAM" id="Phobius"/>
    </source>
</evidence>
<keyword evidence="10 14" id="KW-1133">Transmembrane helix</keyword>
<evidence type="ECO:0000256" key="1">
    <source>
        <dbReference type="ARBA" id="ARBA00001436"/>
    </source>
</evidence>
<dbReference type="PANTHER" id="PTHR45627">
    <property type="entry name" value="ADENYLATE CYCLASE TYPE 1"/>
    <property type="match status" value="1"/>
</dbReference>
<comment type="catalytic activity">
    <reaction evidence="1">
        <text>GTP = 3',5'-cyclic GMP + diphosphate</text>
        <dbReference type="Rhea" id="RHEA:13665"/>
        <dbReference type="ChEBI" id="CHEBI:33019"/>
        <dbReference type="ChEBI" id="CHEBI:37565"/>
        <dbReference type="ChEBI" id="CHEBI:57746"/>
        <dbReference type="EC" id="4.6.1.2"/>
    </reaction>
</comment>
<evidence type="ECO:0000256" key="6">
    <source>
        <dbReference type="ARBA" id="ARBA00022723"/>
    </source>
</evidence>
<proteinExistence type="predicted"/>
<name>A0A914DHJ3_9BILA</name>
<evidence type="ECO:0000256" key="2">
    <source>
        <dbReference type="ARBA" id="ARBA00001593"/>
    </source>
</evidence>
<dbReference type="GO" id="GO:0035556">
    <property type="term" value="P:intracellular signal transduction"/>
    <property type="evidence" value="ECO:0007669"/>
    <property type="project" value="InterPro"/>
</dbReference>
<dbReference type="PROSITE" id="PS50125">
    <property type="entry name" value="GUANYLATE_CYCLASE_2"/>
    <property type="match status" value="1"/>
</dbReference>
<dbReference type="InterPro" id="IPR001054">
    <property type="entry name" value="A/G_cyclase"/>
</dbReference>
<sequence>MSRATTNSIGGGSLRMKLLDRSKGNQASSAQVLNQAHQYQSQSMCAIPPHPNARKSSSLQALAQNNQNTNSTINSGPVSNVEQKGWQNAERIGGKISMELANGSSANNSARGSRSSGLQEAGSDIHSVGGFDTAISHHHNAASLTRFDTENRDFDLKLAQIIQTSDGSFARGFWKHQDSLNPWTLKFNEKQLEDEYRAHFADSSERHTVPKTALAKHLQLQKPRSKEELHGKRPRYRYSGVFIDILVSAIFFIIPAIIALLTLSINTIYIIYVAAASTFVIAVFVIVGIPLLSRKSLVPSMNKWVCRHIFGLLLIGLPIGVALFNMPFCMETNPPGMLCIASNSIKQRLLYSFILLVAIYAHTNFSQLGAWPKTIQSIFVALLFLITTWFCQSNINHILEWNDFSKQPKPLDTELRPRNLFAFTPFSIFDAQENLHSSAYCNVSQPEWASGQFGSPLFIWELFVDVTLSVILVAFLNYQFETAFRISFFRDVQARRDTEKMHVVRDQADLLLTNILPHHVIECLKKKDTQYSENHSMAAVLFATITNWSEMYEENFAEGKEFLRVLNEVIADFDELLDKPEFGHVVKIKTIGSCYMAASGLNPERNRLALHPHEHLYQLMEFALALQNALDFFNQDLVNFDFVLKIGFNIGPVTAGVIGTTKLYYDIWGDTVNIASRMYSTGVENRIQVSQHTRDLLAERYDFEYRDHIEVKGVDGGMDTYLLVGRKGESPLFPRKANNF</sequence>
<evidence type="ECO:0000256" key="12">
    <source>
        <dbReference type="ARBA" id="ARBA00023239"/>
    </source>
</evidence>
<dbReference type="GO" id="GO:0005524">
    <property type="term" value="F:ATP binding"/>
    <property type="evidence" value="ECO:0007669"/>
    <property type="project" value="UniProtKB-KW"/>
</dbReference>
<evidence type="ECO:0000256" key="4">
    <source>
        <dbReference type="ARBA" id="ARBA00012201"/>
    </source>
</evidence>
<dbReference type="InterPro" id="IPR029787">
    <property type="entry name" value="Nucleotide_cyclase"/>
</dbReference>
<feature type="transmembrane region" description="Helical" evidence="14">
    <location>
        <begin position="348"/>
        <end position="365"/>
    </location>
</feature>
<keyword evidence="6" id="KW-0479">Metal-binding</keyword>
<dbReference type="GO" id="GO:0004016">
    <property type="term" value="F:adenylate cyclase activity"/>
    <property type="evidence" value="ECO:0007669"/>
    <property type="project" value="UniProtKB-EC"/>
</dbReference>
<evidence type="ECO:0000256" key="9">
    <source>
        <dbReference type="ARBA" id="ARBA00022842"/>
    </source>
</evidence>
<feature type="region of interest" description="Disordered" evidence="13">
    <location>
        <begin position="101"/>
        <end position="125"/>
    </location>
</feature>
<dbReference type="GO" id="GO:0004383">
    <property type="term" value="F:guanylate cyclase activity"/>
    <property type="evidence" value="ECO:0007669"/>
    <property type="project" value="UniProtKB-EC"/>
</dbReference>
<dbReference type="WBParaSite" id="ACRNAN_scaffold2491.g16330.t2">
    <property type="protein sequence ID" value="ACRNAN_scaffold2491.g16330.t2"/>
    <property type="gene ID" value="ACRNAN_scaffold2491.g16330"/>
</dbReference>
<feature type="domain" description="Guanylate cyclase" evidence="15">
    <location>
        <begin position="539"/>
        <end position="679"/>
    </location>
</feature>
<keyword evidence="16" id="KW-1185">Reference proteome</keyword>
<evidence type="ECO:0000256" key="10">
    <source>
        <dbReference type="ARBA" id="ARBA00022989"/>
    </source>
</evidence>
<evidence type="ECO:0000256" key="11">
    <source>
        <dbReference type="ARBA" id="ARBA00023136"/>
    </source>
</evidence>
<keyword evidence="8" id="KW-0067">ATP-binding</keyword>
<feature type="transmembrane region" description="Helical" evidence="14">
    <location>
        <begin position="377"/>
        <end position="395"/>
    </location>
</feature>
<dbReference type="SUPFAM" id="SSF55073">
    <property type="entry name" value="Nucleotide cyclase"/>
    <property type="match status" value="1"/>
</dbReference>
<dbReference type="GO" id="GO:0005886">
    <property type="term" value="C:plasma membrane"/>
    <property type="evidence" value="ECO:0007669"/>
    <property type="project" value="TreeGrafter"/>
</dbReference>
<dbReference type="Pfam" id="PF00211">
    <property type="entry name" value="Guanylate_cyc"/>
    <property type="match status" value="1"/>
</dbReference>
<keyword evidence="12" id="KW-0456">Lyase</keyword>